<proteinExistence type="predicted"/>
<organism evidence="1 2">
    <name type="scientific">Pseudaquabacterium terrae</name>
    <dbReference type="NCBI Taxonomy" id="2732868"/>
    <lineage>
        <taxon>Bacteria</taxon>
        <taxon>Pseudomonadati</taxon>
        <taxon>Pseudomonadota</taxon>
        <taxon>Betaproteobacteria</taxon>
        <taxon>Burkholderiales</taxon>
        <taxon>Sphaerotilaceae</taxon>
        <taxon>Pseudaquabacterium</taxon>
    </lineage>
</organism>
<gene>
    <name evidence="1" type="ORF">HLB44_14575</name>
</gene>
<evidence type="ECO:0000313" key="2">
    <source>
        <dbReference type="Proteomes" id="UP000737171"/>
    </source>
</evidence>
<accession>A0ABX2EHZ0</accession>
<dbReference type="RefSeq" id="WP_173123663.1">
    <property type="nucleotide sequence ID" value="NZ_JABRWJ010000004.1"/>
</dbReference>
<name>A0ABX2EHZ0_9BURK</name>
<sequence>MSSDAQRPGGPACSAQARLPTYQELLDETLENTFPASDPIAAGAAMHACEPRTTARDQFDWTLGHGIAEPGCAERSAPQPALIADPACGPIAPPTLTALFAPLLPRPGRATPPLPDVLPAIPHGPCEIEQTSDAATVRWQQDGRPHAMVLSLGDLQQLMARGFIRRADAA</sequence>
<protein>
    <submittedName>
        <fullName evidence="1">Uncharacterized protein</fullName>
    </submittedName>
</protein>
<comment type="caution">
    <text evidence="1">The sequence shown here is derived from an EMBL/GenBank/DDBJ whole genome shotgun (WGS) entry which is preliminary data.</text>
</comment>
<dbReference type="EMBL" id="JABRWJ010000004">
    <property type="protein sequence ID" value="NRF68215.1"/>
    <property type="molecule type" value="Genomic_DNA"/>
</dbReference>
<dbReference type="Proteomes" id="UP000737171">
    <property type="component" value="Unassembled WGS sequence"/>
</dbReference>
<reference evidence="1 2" key="1">
    <citation type="submission" date="2020-05" db="EMBL/GenBank/DDBJ databases">
        <title>Aquincola sp. isolate from soil.</title>
        <authorList>
            <person name="Han J."/>
            <person name="Kim D.-U."/>
        </authorList>
    </citation>
    <scope>NUCLEOTIDE SEQUENCE [LARGE SCALE GENOMIC DNA]</scope>
    <source>
        <strain evidence="1 2">S2</strain>
    </source>
</reference>
<evidence type="ECO:0000313" key="1">
    <source>
        <dbReference type="EMBL" id="NRF68215.1"/>
    </source>
</evidence>
<keyword evidence="2" id="KW-1185">Reference proteome</keyword>